<organism evidence="2 3">
    <name type="scientific">Rhipicephalus microplus</name>
    <name type="common">Cattle tick</name>
    <name type="synonym">Boophilus microplus</name>
    <dbReference type="NCBI Taxonomy" id="6941"/>
    <lineage>
        <taxon>Eukaryota</taxon>
        <taxon>Metazoa</taxon>
        <taxon>Ecdysozoa</taxon>
        <taxon>Arthropoda</taxon>
        <taxon>Chelicerata</taxon>
        <taxon>Arachnida</taxon>
        <taxon>Acari</taxon>
        <taxon>Parasitiformes</taxon>
        <taxon>Ixodida</taxon>
        <taxon>Ixodoidea</taxon>
        <taxon>Ixodidae</taxon>
        <taxon>Rhipicephalinae</taxon>
        <taxon>Rhipicephalus</taxon>
        <taxon>Boophilus</taxon>
    </lineage>
</organism>
<proteinExistence type="predicted"/>
<reference evidence="2" key="1">
    <citation type="journal article" date="2020" name="Cell">
        <title>Large-Scale Comparative Analyses of Tick Genomes Elucidate Their Genetic Diversity and Vector Capacities.</title>
        <authorList>
            <consortium name="Tick Genome and Microbiome Consortium (TIGMIC)"/>
            <person name="Jia N."/>
            <person name="Wang J."/>
            <person name="Shi W."/>
            <person name="Du L."/>
            <person name="Sun Y."/>
            <person name="Zhan W."/>
            <person name="Jiang J.F."/>
            <person name="Wang Q."/>
            <person name="Zhang B."/>
            <person name="Ji P."/>
            <person name="Bell-Sakyi L."/>
            <person name="Cui X.M."/>
            <person name="Yuan T.T."/>
            <person name="Jiang B.G."/>
            <person name="Yang W.F."/>
            <person name="Lam T.T."/>
            <person name="Chang Q.C."/>
            <person name="Ding S.J."/>
            <person name="Wang X.J."/>
            <person name="Zhu J.G."/>
            <person name="Ruan X.D."/>
            <person name="Zhao L."/>
            <person name="Wei J.T."/>
            <person name="Ye R.Z."/>
            <person name="Que T.C."/>
            <person name="Du C.H."/>
            <person name="Zhou Y.H."/>
            <person name="Cheng J.X."/>
            <person name="Dai P.F."/>
            <person name="Guo W.B."/>
            <person name="Han X.H."/>
            <person name="Huang E.J."/>
            <person name="Li L.F."/>
            <person name="Wei W."/>
            <person name="Gao Y.C."/>
            <person name="Liu J.Z."/>
            <person name="Shao H.Z."/>
            <person name="Wang X."/>
            <person name="Wang C.C."/>
            <person name="Yang T.C."/>
            <person name="Huo Q.B."/>
            <person name="Li W."/>
            <person name="Chen H.Y."/>
            <person name="Chen S.E."/>
            <person name="Zhou L.G."/>
            <person name="Ni X.B."/>
            <person name="Tian J.H."/>
            <person name="Sheng Y."/>
            <person name="Liu T."/>
            <person name="Pan Y.S."/>
            <person name="Xia L.Y."/>
            <person name="Li J."/>
            <person name="Zhao F."/>
            <person name="Cao W.C."/>
        </authorList>
    </citation>
    <scope>NUCLEOTIDE SEQUENCE</scope>
    <source>
        <strain evidence="2">Rmic-2018</strain>
    </source>
</reference>
<sequence>MAPQGAYLVPSYQVLTKAYCKPWYKDMDNAEEAGVEPTVLEEPSERATKSCAVHDPVGDDSVMYSSGCSSNMTNTECDTDPIPLLE</sequence>
<evidence type="ECO:0000313" key="3">
    <source>
        <dbReference type="Proteomes" id="UP000821866"/>
    </source>
</evidence>
<comment type="caution">
    <text evidence="2">The sequence shown here is derived from an EMBL/GenBank/DDBJ whole genome shotgun (WGS) entry which is preliminary data.</text>
</comment>
<dbReference type="Proteomes" id="UP000821866">
    <property type="component" value="Chromosome 3"/>
</dbReference>
<protein>
    <submittedName>
        <fullName evidence="2">Uncharacterized protein</fullName>
    </submittedName>
</protein>
<feature type="compositionally biased region" description="Polar residues" evidence="1">
    <location>
        <begin position="65"/>
        <end position="76"/>
    </location>
</feature>
<reference evidence="2" key="2">
    <citation type="submission" date="2021-09" db="EMBL/GenBank/DDBJ databases">
        <authorList>
            <person name="Jia N."/>
            <person name="Wang J."/>
            <person name="Shi W."/>
            <person name="Du L."/>
            <person name="Sun Y."/>
            <person name="Zhan W."/>
            <person name="Jiang J."/>
            <person name="Wang Q."/>
            <person name="Zhang B."/>
            <person name="Ji P."/>
            <person name="Sakyi L.B."/>
            <person name="Cui X."/>
            <person name="Yuan T."/>
            <person name="Jiang B."/>
            <person name="Yang W."/>
            <person name="Lam T.T.-Y."/>
            <person name="Chang Q."/>
            <person name="Ding S."/>
            <person name="Wang X."/>
            <person name="Zhu J."/>
            <person name="Ruan X."/>
            <person name="Zhao L."/>
            <person name="Wei J."/>
            <person name="Que T."/>
            <person name="Du C."/>
            <person name="Cheng J."/>
            <person name="Dai P."/>
            <person name="Han X."/>
            <person name="Huang E."/>
            <person name="Gao Y."/>
            <person name="Liu J."/>
            <person name="Shao H."/>
            <person name="Ye R."/>
            <person name="Li L."/>
            <person name="Wei W."/>
            <person name="Wang X."/>
            <person name="Wang C."/>
            <person name="Huo Q."/>
            <person name="Li W."/>
            <person name="Guo W."/>
            <person name="Chen H."/>
            <person name="Chen S."/>
            <person name="Zhou L."/>
            <person name="Zhou L."/>
            <person name="Ni X."/>
            <person name="Tian J."/>
            <person name="Zhou Y."/>
            <person name="Sheng Y."/>
            <person name="Liu T."/>
            <person name="Pan Y."/>
            <person name="Xia L."/>
            <person name="Li J."/>
            <person name="Zhao F."/>
            <person name="Cao W."/>
        </authorList>
    </citation>
    <scope>NUCLEOTIDE SEQUENCE</scope>
    <source>
        <strain evidence="2">Rmic-2018</strain>
        <tissue evidence="2">Larvae</tissue>
    </source>
</reference>
<evidence type="ECO:0000313" key="2">
    <source>
        <dbReference type="EMBL" id="KAH8030552.1"/>
    </source>
</evidence>
<gene>
    <name evidence="2" type="ORF">HPB51_008672</name>
</gene>
<feature type="region of interest" description="Disordered" evidence="1">
    <location>
        <begin position="65"/>
        <end position="86"/>
    </location>
</feature>
<dbReference type="EMBL" id="JABSTU010000005">
    <property type="protein sequence ID" value="KAH8030552.1"/>
    <property type="molecule type" value="Genomic_DNA"/>
</dbReference>
<evidence type="ECO:0000256" key="1">
    <source>
        <dbReference type="SAM" id="MobiDB-lite"/>
    </source>
</evidence>
<feature type="region of interest" description="Disordered" evidence="1">
    <location>
        <begin position="34"/>
        <end position="53"/>
    </location>
</feature>
<keyword evidence="3" id="KW-1185">Reference proteome</keyword>
<accession>A0A9J6E8W4</accession>
<name>A0A9J6E8W4_RHIMP</name>
<dbReference type="AlphaFoldDB" id="A0A9J6E8W4"/>